<evidence type="ECO:0000313" key="1">
    <source>
        <dbReference type="EMBL" id="KAF9650803.1"/>
    </source>
</evidence>
<name>A0ACB6ZN16_THEGA</name>
<dbReference type="Proteomes" id="UP000886501">
    <property type="component" value="Unassembled WGS sequence"/>
</dbReference>
<evidence type="ECO:0000313" key="2">
    <source>
        <dbReference type="Proteomes" id="UP000886501"/>
    </source>
</evidence>
<organism evidence="1 2">
    <name type="scientific">Thelephora ganbajun</name>
    <name type="common">Ganba fungus</name>
    <dbReference type="NCBI Taxonomy" id="370292"/>
    <lineage>
        <taxon>Eukaryota</taxon>
        <taxon>Fungi</taxon>
        <taxon>Dikarya</taxon>
        <taxon>Basidiomycota</taxon>
        <taxon>Agaricomycotina</taxon>
        <taxon>Agaricomycetes</taxon>
        <taxon>Thelephorales</taxon>
        <taxon>Thelephoraceae</taxon>
        <taxon>Thelephora</taxon>
    </lineage>
</organism>
<comment type="caution">
    <text evidence="1">The sequence shown here is derived from an EMBL/GenBank/DDBJ whole genome shotgun (WGS) entry which is preliminary data.</text>
</comment>
<reference evidence="1" key="2">
    <citation type="journal article" date="2020" name="Nat. Commun.">
        <title>Large-scale genome sequencing of mycorrhizal fungi provides insights into the early evolution of symbiotic traits.</title>
        <authorList>
            <person name="Miyauchi S."/>
            <person name="Kiss E."/>
            <person name="Kuo A."/>
            <person name="Drula E."/>
            <person name="Kohler A."/>
            <person name="Sanchez-Garcia M."/>
            <person name="Morin E."/>
            <person name="Andreopoulos B."/>
            <person name="Barry K.W."/>
            <person name="Bonito G."/>
            <person name="Buee M."/>
            <person name="Carver A."/>
            <person name="Chen C."/>
            <person name="Cichocki N."/>
            <person name="Clum A."/>
            <person name="Culley D."/>
            <person name="Crous P.W."/>
            <person name="Fauchery L."/>
            <person name="Girlanda M."/>
            <person name="Hayes R.D."/>
            <person name="Keri Z."/>
            <person name="LaButti K."/>
            <person name="Lipzen A."/>
            <person name="Lombard V."/>
            <person name="Magnuson J."/>
            <person name="Maillard F."/>
            <person name="Murat C."/>
            <person name="Nolan M."/>
            <person name="Ohm R.A."/>
            <person name="Pangilinan J."/>
            <person name="Pereira M.F."/>
            <person name="Perotto S."/>
            <person name="Peter M."/>
            <person name="Pfister S."/>
            <person name="Riley R."/>
            <person name="Sitrit Y."/>
            <person name="Stielow J.B."/>
            <person name="Szollosi G."/>
            <person name="Zifcakova L."/>
            <person name="Stursova M."/>
            <person name="Spatafora J.W."/>
            <person name="Tedersoo L."/>
            <person name="Vaario L.M."/>
            <person name="Yamada A."/>
            <person name="Yan M."/>
            <person name="Wang P."/>
            <person name="Xu J."/>
            <person name="Bruns T."/>
            <person name="Baldrian P."/>
            <person name="Vilgalys R."/>
            <person name="Dunand C."/>
            <person name="Henrissat B."/>
            <person name="Grigoriev I.V."/>
            <person name="Hibbett D."/>
            <person name="Nagy L.G."/>
            <person name="Martin F.M."/>
        </authorList>
    </citation>
    <scope>NUCLEOTIDE SEQUENCE</scope>
    <source>
        <strain evidence="1">P2</strain>
    </source>
</reference>
<accession>A0ACB6ZN16</accession>
<gene>
    <name evidence="1" type="ORF">BDM02DRAFT_1253953</name>
</gene>
<keyword evidence="2" id="KW-1185">Reference proteome</keyword>
<sequence length="680" mass="74986">MDGFDDLLAPSKRALEDNPFENPFAQHRSGSPDPWASFSSQLEHNPFSSSESTTTASTFEREPPSPVLTTTDPLDSAITAEQEEHAPSPPRTPTQFTTSAFGENVVDEGRRLTPEPVSKPTPEPEARPTFESEPVASQPEPERTPIQETTSLPPTTEPMSPPSAKGFVAFTPTHSPRESEAFSKSISSMISPLDHPGLGGGFGDTFPSISSIGGDALGGGWESQSSSIFVNGTSVESSREPSLPDDDDEDNRPVAQSPLLKAKGKEREALSDALKNPPLDKNTGLQPVFSITVDDPQKVGSPIGAYTMYTVHTRTTSPLFSRSAFSVLRRYSDFLWLYETLSANNPGVVVPPVPEKNTFGRFDDQFVQQRRLALERCIQKTANHPVLQKDPDLKLFLESDTFALDIKHRKAEIAHERGGLMASIGQSIVGPRFYETDEWFDRQKVYLDSLESQLKGLVKTIEAVMKSRTEMAAATGEFAQTLYDLAASDLGESLSHSLNGLAGVESKAQEFLRVQTEQDMVTLMSTADEYARLVNSVRLAFTSRIRTYYTWQNCDADVRRAKQNHERSRAQGRASSQSLSMIGEAERKALDAKQEFDQASRLVKTELARFEQERVEDFRDSLQAFLSGMIDRQKELIATWESYQQALLKKINPQTPQLPPSTQTEVSSMNGSGTSSEESG</sequence>
<proteinExistence type="predicted"/>
<protein>
    <submittedName>
        <fullName evidence="1">Vps5-domain-containing protein</fullName>
    </submittedName>
</protein>
<dbReference type="EMBL" id="MU117981">
    <property type="protein sequence ID" value="KAF9650803.1"/>
    <property type="molecule type" value="Genomic_DNA"/>
</dbReference>
<reference evidence="1" key="1">
    <citation type="submission" date="2019-10" db="EMBL/GenBank/DDBJ databases">
        <authorList>
            <consortium name="DOE Joint Genome Institute"/>
            <person name="Kuo A."/>
            <person name="Miyauchi S."/>
            <person name="Kiss E."/>
            <person name="Drula E."/>
            <person name="Kohler A."/>
            <person name="Sanchez-Garcia M."/>
            <person name="Andreopoulos B."/>
            <person name="Barry K.W."/>
            <person name="Bonito G."/>
            <person name="Buee M."/>
            <person name="Carver A."/>
            <person name="Chen C."/>
            <person name="Cichocki N."/>
            <person name="Clum A."/>
            <person name="Culley D."/>
            <person name="Crous P.W."/>
            <person name="Fauchery L."/>
            <person name="Girlanda M."/>
            <person name="Hayes R."/>
            <person name="Keri Z."/>
            <person name="Labutti K."/>
            <person name="Lipzen A."/>
            <person name="Lombard V."/>
            <person name="Magnuson J."/>
            <person name="Maillard F."/>
            <person name="Morin E."/>
            <person name="Murat C."/>
            <person name="Nolan M."/>
            <person name="Ohm R."/>
            <person name="Pangilinan J."/>
            <person name="Pereira M."/>
            <person name="Perotto S."/>
            <person name="Peter M."/>
            <person name="Riley R."/>
            <person name="Sitrit Y."/>
            <person name="Stielow B."/>
            <person name="Szollosi G."/>
            <person name="Zifcakova L."/>
            <person name="Stursova M."/>
            <person name="Spatafora J.W."/>
            <person name="Tedersoo L."/>
            <person name="Vaario L.-M."/>
            <person name="Yamada A."/>
            <person name="Yan M."/>
            <person name="Wang P."/>
            <person name="Xu J."/>
            <person name="Bruns T."/>
            <person name="Baldrian P."/>
            <person name="Vilgalys R."/>
            <person name="Henrissat B."/>
            <person name="Grigoriev I.V."/>
            <person name="Hibbett D."/>
            <person name="Nagy L.G."/>
            <person name="Martin F.M."/>
        </authorList>
    </citation>
    <scope>NUCLEOTIDE SEQUENCE</scope>
    <source>
        <strain evidence="1">P2</strain>
    </source>
</reference>